<comment type="function">
    <text evidence="13">Glucosidase involved in the degradation of cellulosic biomass. Has both alpha- and beta-glucosidase activity.</text>
</comment>
<reference evidence="21" key="1">
    <citation type="journal article" date="2013" name="Genome Announc.">
        <title>Draft genome sequence of the grapevine dieback fungus Eutypa lata UCR-EL1.</title>
        <authorList>
            <person name="Blanco-Ulate B."/>
            <person name="Rolshausen P.E."/>
            <person name="Cantu D."/>
        </authorList>
    </citation>
    <scope>NUCLEOTIDE SEQUENCE [LARGE SCALE GENOMIC DNA]</scope>
    <source>
        <strain evidence="21">UCR-EL1</strain>
    </source>
</reference>
<evidence type="ECO:0000259" key="17">
    <source>
        <dbReference type="Pfam" id="PF01055"/>
    </source>
</evidence>
<dbReference type="Pfam" id="PF13802">
    <property type="entry name" value="Gal_mutarotas_2"/>
    <property type="match status" value="1"/>
</dbReference>
<dbReference type="AlphaFoldDB" id="M7TJ59"/>
<evidence type="ECO:0000256" key="8">
    <source>
        <dbReference type="ARBA" id="ARBA00023180"/>
    </source>
</evidence>
<evidence type="ECO:0000256" key="12">
    <source>
        <dbReference type="ARBA" id="ARBA00023326"/>
    </source>
</evidence>
<dbReference type="KEGG" id="ela:UCREL1_6258"/>
<dbReference type="GO" id="GO:0071555">
    <property type="term" value="P:cell wall organization"/>
    <property type="evidence" value="ECO:0007669"/>
    <property type="project" value="UniProtKB-KW"/>
</dbReference>
<keyword evidence="12" id="KW-0624">Polysaccharide degradation</keyword>
<evidence type="ECO:0000256" key="15">
    <source>
        <dbReference type="SAM" id="MobiDB-lite"/>
    </source>
</evidence>
<feature type="compositionally biased region" description="Basic and acidic residues" evidence="15">
    <location>
        <begin position="477"/>
        <end position="492"/>
    </location>
</feature>
<dbReference type="Gene3D" id="2.60.40.1180">
    <property type="entry name" value="Golgi alpha-mannosidase II"/>
    <property type="match status" value="2"/>
</dbReference>
<evidence type="ECO:0000256" key="16">
    <source>
        <dbReference type="SAM" id="SignalP"/>
    </source>
</evidence>
<evidence type="ECO:0000256" key="7">
    <source>
        <dbReference type="ARBA" id="ARBA00022801"/>
    </source>
</evidence>
<keyword evidence="9" id="KW-0119">Carbohydrate metabolism</keyword>
<dbReference type="Pfam" id="PF21365">
    <property type="entry name" value="Glyco_hydro_31_3rd"/>
    <property type="match status" value="1"/>
</dbReference>
<dbReference type="Gene3D" id="3.20.20.80">
    <property type="entry name" value="Glycosidases"/>
    <property type="match status" value="2"/>
</dbReference>
<evidence type="ECO:0000256" key="9">
    <source>
        <dbReference type="ARBA" id="ARBA00023277"/>
    </source>
</evidence>
<dbReference type="Proteomes" id="UP000012174">
    <property type="component" value="Unassembled WGS sequence"/>
</dbReference>
<dbReference type="InterPro" id="IPR013780">
    <property type="entry name" value="Glyco_hydro_b"/>
</dbReference>
<keyword evidence="7 14" id="KW-0378">Hydrolase</keyword>
<dbReference type="Gene3D" id="2.60.40.1760">
    <property type="entry name" value="glycosyl hydrolase (family 31)"/>
    <property type="match status" value="1"/>
</dbReference>
<dbReference type="OrthoDB" id="5839090at2759"/>
<keyword evidence="8" id="KW-0325">Glycoprotein</keyword>
<dbReference type="InterPro" id="IPR011013">
    <property type="entry name" value="Gal_mutarotase_sf_dom"/>
</dbReference>
<dbReference type="GO" id="GO:0000272">
    <property type="term" value="P:polysaccharide catabolic process"/>
    <property type="evidence" value="ECO:0007669"/>
    <property type="project" value="UniProtKB-KW"/>
</dbReference>
<dbReference type="PANTHER" id="PTHR22762">
    <property type="entry name" value="ALPHA-GLUCOSIDASE"/>
    <property type="match status" value="1"/>
</dbReference>
<keyword evidence="11" id="KW-0961">Cell wall biogenesis/degradation</keyword>
<comment type="catalytic activity">
    <reaction evidence="1">
        <text>Hydrolysis of terminal, non-reducing beta-D-glucosyl residues with release of beta-D-glucose.</text>
        <dbReference type="EC" id="3.2.1.21"/>
    </reaction>
</comment>
<dbReference type="InterPro" id="IPR030459">
    <property type="entry name" value="Glyco_hydro_31_CS"/>
</dbReference>
<evidence type="ECO:0000259" key="19">
    <source>
        <dbReference type="Pfam" id="PF21365"/>
    </source>
</evidence>
<evidence type="ECO:0000256" key="14">
    <source>
        <dbReference type="RuleBase" id="RU361185"/>
    </source>
</evidence>
<comment type="subcellular location">
    <subcellularLocation>
        <location evidence="3">Secreted</location>
    </subcellularLocation>
</comment>
<feature type="chain" id="PRO_5012700577" evidence="16">
    <location>
        <begin position="16"/>
        <end position="931"/>
    </location>
</feature>
<dbReference type="OMA" id="YKGAVWP"/>
<feature type="domain" description="Glycosyl hydrolase family 31 C-terminal" evidence="19">
    <location>
        <begin position="714"/>
        <end position="807"/>
    </location>
</feature>
<evidence type="ECO:0000256" key="5">
    <source>
        <dbReference type="ARBA" id="ARBA00022525"/>
    </source>
</evidence>
<keyword evidence="6 16" id="KW-0732">Signal</keyword>
<evidence type="ECO:0000256" key="1">
    <source>
        <dbReference type="ARBA" id="ARBA00000448"/>
    </source>
</evidence>
<evidence type="ECO:0000256" key="11">
    <source>
        <dbReference type="ARBA" id="ARBA00023316"/>
    </source>
</evidence>
<evidence type="ECO:0000256" key="3">
    <source>
        <dbReference type="ARBA" id="ARBA00004613"/>
    </source>
</evidence>
<feature type="signal peptide" evidence="16">
    <location>
        <begin position="1"/>
        <end position="15"/>
    </location>
</feature>
<evidence type="ECO:0000259" key="18">
    <source>
        <dbReference type="Pfam" id="PF13802"/>
    </source>
</evidence>
<dbReference type="eggNOG" id="KOG1065">
    <property type="taxonomic scope" value="Eukaryota"/>
</dbReference>
<dbReference type="GO" id="GO:0004558">
    <property type="term" value="F:alpha-1,4-glucosidase activity"/>
    <property type="evidence" value="ECO:0007669"/>
    <property type="project" value="UniProtKB-EC"/>
</dbReference>
<dbReference type="STRING" id="1287681.M7TJ59"/>
<sequence length="931" mass="103546">MASLLFMAVTASAAAIFPRDYPSDDALAACPGYKASNVESTATGLTADLSLAGEACDVYGTDLKNLVLEVSYDTDTRLHVKIQDAENTVYQIPESVFPRPSGPSYQTQPPALKFDYVEEPFSFTVSRSETGEVLFDTSAASLVFESQYLRLRTKLPEDPYLYGLGEHSDPFRLNTTDYIRTLWSQDSWGVPEGANLYGNHPVYYEQRASGTHGVLFLNSNGMDIMLNNTEESGQYLEYNTLGGVLDFYFVAGPSPVEVAQQYAEVAGLPTLMPYWGLGLHNCRYGYQDAFDVAEVVYNYSQASIPLETMWTDIDYMDRRRVFSLDPERYPLHMMRGLVDHLHAADQHYVVMVDPAVAYQDYAPFHRGVEDDIFLLRANGSVWKGVVWPGVTAFPDWFSANISQYWNNEFNEFFSADTGVDIDALWIDMNEPSSFPCFFPCDNPDDSAIGYPPEAPAVRSPPRALPGFPCDFQPEGTDCERTETRSLEVRDSTPKPLSTNHLLLKNRQSEGQQLGLPGRDLLFPKYSIHNKAAYQDDWNADKGGISNKTVNTDLIHQNGLTMYDTHNLYGSMMSVQSYDAMLQRRPGLRPLIITRSTFAGAGTKVGHWLGDNLSTWDQYRLNIRSALAFSAIYQIPTVGADICGFAQNTTEQLCARWAMLGAFVPFYRNHNEYGAEPQEFYRWEVVAEAARKAIDIRYRLLDYIYTALHKQSVDGTPSINPLFYLYPEDKNTWDQALEYFYGPALLVAPVTEENATSVDVYLPDDVFYDFHTYARVGGTDEEGASTTITVEDQGLTDIPLFLRGGVIVPLRTKSGMTTTEVRAQDFELLVPLGRDGKAAGELYLDDGVSIEQASGTTDVQFAFADGVLTVDGAFGYETGAKITKVTFLGLAKKAVELKVQGEVVDATVDADIETVSVVVDRALTGGFTVEVV</sequence>
<evidence type="ECO:0000256" key="4">
    <source>
        <dbReference type="ARBA" id="ARBA00007806"/>
    </source>
</evidence>
<dbReference type="SUPFAM" id="SSF51445">
    <property type="entry name" value="(Trans)glycosidases"/>
    <property type="match status" value="1"/>
</dbReference>
<dbReference type="SUPFAM" id="SSF51011">
    <property type="entry name" value="Glycosyl hydrolase domain"/>
    <property type="match status" value="1"/>
</dbReference>
<accession>M7TJ59</accession>
<dbReference type="GO" id="GO:0005576">
    <property type="term" value="C:extracellular region"/>
    <property type="evidence" value="ECO:0007669"/>
    <property type="project" value="UniProtKB-SubCell"/>
</dbReference>
<gene>
    <name evidence="20" type="ORF">UCREL1_6258</name>
</gene>
<dbReference type="GO" id="GO:0008422">
    <property type="term" value="F:beta-glucosidase activity"/>
    <property type="evidence" value="ECO:0007669"/>
    <property type="project" value="UniProtKB-EC"/>
</dbReference>
<dbReference type="SUPFAM" id="SSF74650">
    <property type="entry name" value="Galactose mutarotase-like"/>
    <property type="match status" value="1"/>
</dbReference>
<evidence type="ECO:0000256" key="13">
    <source>
        <dbReference type="ARBA" id="ARBA00025512"/>
    </source>
</evidence>
<dbReference type="CDD" id="cd14752">
    <property type="entry name" value="GH31_N"/>
    <property type="match status" value="1"/>
</dbReference>
<comment type="catalytic activity">
    <reaction evidence="2">
        <text>Hydrolysis of terminal, non-reducing (1-&gt;4)-linked alpha-D-glucose residues with release of alpha-D-glucose.</text>
        <dbReference type="EC" id="3.2.1.20"/>
    </reaction>
</comment>
<keyword evidence="21" id="KW-1185">Reference proteome</keyword>
<dbReference type="HOGENOM" id="CLU_000631_11_0_1"/>
<dbReference type="EMBL" id="KB706595">
    <property type="protein sequence ID" value="EMR66760.1"/>
    <property type="molecule type" value="Genomic_DNA"/>
</dbReference>
<dbReference type="CDD" id="cd06602">
    <property type="entry name" value="GH31_MGAM_SI_GAA"/>
    <property type="match status" value="1"/>
</dbReference>
<dbReference type="InterPro" id="IPR017853">
    <property type="entry name" value="GH"/>
</dbReference>
<keyword evidence="5" id="KW-0964">Secreted</keyword>
<keyword evidence="10 14" id="KW-0326">Glycosidase</keyword>
<feature type="domain" description="Glycoside hydrolase family 31 TIM barrel" evidence="17">
    <location>
        <begin position="269"/>
        <end position="706"/>
    </location>
</feature>
<feature type="domain" description="Glycoside hydrolase family 31 N-terminal" evidence="18">
    <location>
        <begin position="113"/>
        <end position="221"/>
    </location>
</feature>
<dbReference type="PANTHER" id="PTHR22762:SF67">
    <property type="entry name" value="ALPHA_BETA-GLUCOSIDASE AGDC-RELATED"/>
    <property type="match status" value="1"/>
</dbReference>
<evidence type="ECO:0000313" key="21">
    <source>
        <dbReference type="Proteomes" id="UP000012174"/>
    </source>
</evidence>
<organism evidence="20 21">
    <name type="scientific">Eutypa lata (strain UCR-EL1)</name>
    <name type="common">Grapevine dieback disease fungus</name>
    <name type="synonym">Eutypa armeniacae</name>
    <dbReference type="NCBI Taxonomy" id="1287681"/>
    <lineage>
        <taxon>Eukaryota</taxon>
        <taxon>Fungi</taxon>
        <taxon>Dikarya</taxon>
        <taxon>Ascomycota</taxon>
        <taxon>Pezizomycotina</taxon>
        <taxon>Sordariomycetes</taxon>
        <taxon>Xylariomycetidae</taxon>
        <taxon>Xylariales</taxon>
        <taxon>Diatrypaceae</taxon>
        <taxon>Eutypa</taxon>
    </lineage>
</organism>
<evidence type="ECO:0000256" key="6">
    <source>
        <dbReference type="ARBA" id="ARBA00022729"/>
    </source>
</evidence>
<dbReference type="Pfam" id="PF01055">
    <property type="entry name" value="Glyco_hydro_31_2nd"/>
    <property type="match status" value="1"/>
</dbReference>
<comment type="similarity">
    <text evidence="4 14">Belongs to the glycosyl hydrolase 31 family.</text>
</comment>
<evidence type="ECO:0000313" key="20">
    <source>
        <dbReference type="EMBL" id="EMR66760.1"/>
    </source>
</evidence>
<dbReference type="InterPro" id="IPR000322">
    <property type="entry name" value="Glyco_hydro_31_TIM"/>
</dbReference>
<proteinExistence type="inferred from homology"/>
<dbReference type="GO" id="GO:0030246">
    <property type="term" value="F:carbohydrate binding"/>
    <property type="evidence" value="ECO:0007669"/>
    <property type="project" value="InterPro"/>
</dbReference>
<evidence type="ECO:0000256" key="2">
    <source>
        <dbReference type="ARBA" id="ARBA00001657"/>
    </source>
</evidence>
<name>M7TJ59_EUTLA</name>
<feature type="region of interest" description="Disordered" evidence="15">
    <location>
        <begin position="472"/>
        <end position="498"/>
    </location>
</feature>
<dbReference type="InterPro" id="IPR048395">
    <property type="entry name" value="Glyco_hydro_31_C"/>
</dbReference>
<dbReference type="PROSITE" id="PS00707">
    <property type="entry name" value="GLYCOSYL_HYDROL_F31_2"/>
    <property type="match status" value="1"/>
</dbReference>
<dbReference type="InterPro" id="IPR025887">
    <property type="entry name" value="Glyco_hydro_31_N_dom"/>
</dbReference>
<protein>
    <submittedName>
        <fullName evidence="20">Putative glycoside hydrolase family 31 protein</fullName>
    </submittedName>
</protein>
<evidence type="ECO:0000256" key="10">
    <source>
        <dbReference type="ARBA" id="ARBA00023295"/>
    </source>
</evidence>